<comment type="similarity">
    <text evidence="2">Belongs to the plant DMP1 protein family.</text>
</comment>
<evidence type="ECO:0000256" key="7">
    <source>
        <dbReference type="SAM" id="Phobius"/>
    </source>
</evidence>
<organism evidence="8">
    <name type="scientific">Ananas comosus var. bracteatus</name>
    <name type="common">red pineapple</name>
    <dbReference type="NCBI Taxonomy" id="296719"/>
    <lineage>
        <taxon>Eukaryota</taxon>
        <taxon>Viridiplantae</taxon>
        <taxon>Streptophyta</taxon>
        <taxon>Embryophyta</taxon>
        <taxon>Tracheophyta</taxon>
        <taxon>Spermatophyta</taxon>
        <taxon>Magnoliopsida</taxon>
        <taxon>Liliopsida</taxon>
        <taxon>Poales</taxon>
        <taxon>Bromeliaceae</taxon>
        <taxon>Bromelioideae</taxon>
        <taxon>Ananas</taxon>
    </lineage>
</organism>
<evidence type="ECO:0000256" key="6">
    <source>
        <dbReference type="SAM" id="MobiDB-lite"/>
    </source>
</evidence>
<keyword evidence="3 7" id="KW-0812">Transmembrane</keyword>
<feature type="transmembrane region" description="Helical" evidence="7">
    <location>
        <begin position="122"/>
        <end position="139"/>
    </location>
</feature>
<evidence type="ECO:0000313" key="8">
    <source>
        <dbReference type="EMBL" id="CAD1817056.1"/>
    </source>
</evidence>
<dbReference type="GO" id="GO:0005737">
    <property type="term" value="C:cytoplasm"/>
    <property type="evidence" value="ECO:0007669"/>
    <property type="project" value="UniProtKB-ARBA"/>
</dbReference>
<evidence type="ECO:0000256" key="4">
    <source>
        <dbReference type="ARBA" id="ARBA00022989"/>
    </source>
</evidence>
<keyword evidence="5 7" id="KW-0472">Membrane</keyword>
<feature type="transmembrane region" description="Helical" evidence="7">
    <location>
        <begin position="160"/>
        <end position="178"/>
    </location>
</feature>
<dbReference type="Pfam" id="PF05078">
    <property type="entry name" value="DUF679"/>
    <property type="match status" value="1"/>
</dbReference>
<dbReference type="EMBL" id="LR862129">
    <property type="protein sequence ID" value="CAD1817056.1"/>
    <property type="molecule type" value="Genomic_DNA"/>
</dbReference>
<keyword evidence="4 7" id="KW-1133">Transmembrane helix</keyword>
<protein>
    <submittedName>
        <fullName evidence="8">Uncharacterized protein</fullName>
    </submittedName>
</protein>
<sequence>MASSSAVQIPFPSIHEGEMKELQERSPLNQSPFHTTPTRGLQAQPTTSAVIDKTLSGAASLVKLLPSVTILAFQSLSPSFTNHGVCYASNKYLMVLLLYFCALSCLFFTFTDSLVGQDGKLYYGLATFKGFYVINYDGLDEDRTTVFKDLGQYRIRLRDYFHAFFAALLFLALAFSSLDVQTCFFPNAGPNIKELLQNLPLGPGSSPASSSSSSRPRVRGSGTASRRRGHSEIFSDSSRCFHLIGVLVEA</sequence>
<reference evidence="8" key="1">
    <citation type="submission" date="2020-07" db="EMBL/GenBank/DDBJ databases">
        <authorList>
            <person name="Lin J."/>
        </authorList>
    </citation>
    <scope>NUCLEOTIDE SEQUENCE</scope>
</reference>
<dbReference type="GO" id="GO:0016020">
    <property type="term" value="C:membrane"/>
    <property type="evidence" value="ECO:0007669"/>
    <property type="project" value="UniProtKB-SubCell"/>
</dbReference>
<feature type="compositionally biased region" description="Low complexity" evidence="6">
    <location>
        <begin position="202"/>
        <end position="222"/>
    </location>
</feature>
<evidence type="ECO:0000256" key="1">
    <source>
        <dbReference type="ARBA" id="ARBA00004141"/>
    </source>
</evidence>
<feature type="region of interest" description="Disordered" evidence="6">
    <location>
        <begin position="202"/>
        <end position="230"/>
    </location>
</feature>
<comment type="subcellular location">
    <subcellularLocation>
        <location evidence="1">Membrane</location>
        <topology evidence="1">Multi-pass membrane protein</topology>
    </subcellularLocation>
</comment>
<name>A0A6V7NFF6_ANACO</name>
<dbReference type="PANTHER" id="PTHR31621">
    <property type="entry name" value="PROTEIN DMP3"/>
    <property type="match status" value="1"/>
</dbReference>
<feature type="transmembrane region" description="Helical" evidence="7">
    <location>
        <begin position="92"/>
        <end position="110"/>
    </location>
</feature>
<evidence type="ECO:0000256" key="3">
    <source>
        <dbReference type="ARBA" id="ARBA00022692"/>
    </source>
</evidence>
<dbReference type="InterPro" id="IPR007770">
    <property type="entry name" value="DMP"/>
</dbReference>
<accession>A0A6V7NFF6</accession>
<evidence type="ECO:0000256" key="5">
    <source>
        <dbReference type="ARBA" id="ARBA00023136"/>
    </source>
</evidence>
<evidence type="ECO:0000256" key="2">
    <source>
        <dbReference type="ARBA" id="ARBA00008707"/>
    </source>
</evidence>
<gene>
    <name evidence="8" type="ORF">CB5_LOCUS267</name>
</gene>
<dbReference type="PANTHER" id="PTHR31621:SF5">
    <property type="entry name" value="PROTEIN DMP10"/>
    <property type="match status" value="1"/>
</dbReference>
<dbReference type="GO" id="GO:0010256">
    <property type="term" value="P:endomembrane system organization"/>
    <property type="evidence" value="ECO:0007669"/>
    <property type="project" value="TreeGrafter"/>
</dbReference>
<proteinExistence type="inferred from homology"/>
<dbReference type="AlphaFoldDB" id="A0A6V7NFF6"/>